<name>A0A9X1NX23_9HYPH</name>
<keyword evidence="3 6" id="KW-0547">Nucleotide-binding</keyword>
<dbReference type="EMBL" id="JAJUWU010000004">
    <property type="protein sequence ID" value="MCE7027360.1"/>
    <property type="molecule type" value="Genomic_DNA"/>
</dbReference>
<organism evidence="9 10">
    <name type="scientific">Jiella avicenniae</name>
    <dbReference type="NCBI Taxonomy" id="2907202"/>
    <lineage>
        <taxon>Bacteria</taxon>
        <taxon>Pseudomonadati</taxon>
        <taxon>Pseudomonadota</taxon>
        <taxon>Alphaproteobacteria</taxon>
        <taxon>Hyphomicrobiales</taxon>
        <taxon>Aurantimonadaceae</taxon>
        <taxon>Jiella</taxon>
    </lineage>
</organism>
<dbReference type="GO" id="GO:0032267">
    <property type="term" value="F:tRNA(Ile)-lysidine synthase activity"/>
    <property type="evidence" value="ECO:0007669"/>
    <property type="project" value="UniProtKB-EC"/>
</dbReference>
<evidence type="ECO:0000256" key="4">
    <source>
        <dbReference type="ARBA" id="ARBA00022840"/>
    </source>
</evidence>
<keyword evidence="7" id="KW-0175">Coiled coil</keyword>
<dbReference type="InterPro" id="IPR014729">
    <property type="entry name" value="Rossmann-like_a/b/a_fold"/>
</dbReference>
<keyword evidence="6" id="KW-0963">Cytoplasm</keyword>
<dbReference type="Gene3D" id="3.40.50.620">
    <property type="entry name" value="HUPs"/>
    <property type="match status" value="1"/>
</dbReference>
<dbReference type="GO" id="GO:0006400">
    <property type="term" value="P:tRNA modification"/>
    <property type="evidence" value="ECO:0007669"/>
    <property type="project" value="UniProtKB-UniRule"/>
</dbReference>
<feature type="domain" description="tRNA(Ile)-lysidine/2-thiocytidine synthase N-terminal" evidence="8">
    <location>
        <begin position="43"/>
        <end position="225"/>
    </location>
</feature>
<evidence type="ECO:0000256" key="3">
    <source>
        <dbReference type="ARBA" id="ARBA00022741"/>
    </source>
</evidence>
<reference evidence="9" key="1">
    <citation type="submission" date="2022-01" db="EMBL/GenBank/DDBJ databases">
        <title>Jiella avicenniae sp. nov., a novel endophytic bacterium isolated from bark of Avicennia marina.</title>
        <authorList>
            <person name="Tuo L."/>
        </authorList>
    </citation>
    <scope>NUCLEOTIDE SEQUENCE</scope>
    <source>
        <strain evidence="9">CBK1P-4</strain>
    </source>
</reference>
<feature type="binding site" evidence="6">
    <location>
        <begin position="48"/>
        <end position="53"/>
    </location>
    <ligand>
        <name>ATP</name>
        <dbReference type="ChEBI" id="CHEBI:30616"/>
    </ligand>
</feature>
<dbReference type="NCBIfam" id="TIGR02432">
    <property type="entry name" value="lysidine_TilS_N"/>
    <property type="match status" value="1"/>
</dbReference>
<comment type="subcellular location">
    <subcellularLocation>
        <location evidence="6">Cytoplasm</location>
    </subcellularLocation>
</comment>
<evidence type="ECO:0000256" key="5">
    <source>
        <dbReference type="ARBA" id="ARBA00048539"/>
    </source>
</evidence>
<protein>
    <recommendedName>
        <fullName evidence="6">tRNA(Ile)-lysidine synthase</fullName>
        <ecNumber evidence="6">6.3.4.19</ecNumber>
    </recommendedName>
    <alternativeName>
        <fullName evidence="6">tRNA(Ile)-2-lysyl-cytidine synthase</fullName>
    </alternativeName>
    <alternativeName>
        <fullName evidence="6">tRNA(Ile)-lysidine synthetase</fullName>
    </alternativeName>
</protein>
<evidence type="ECO:0000256" key="6">
    <source>
        <dbReference type="HAMAP-Rule" id="MF_01161"/>
    </source>
</evidence>
<dbReference type="CDD" id="cd01992">
    <property type="entry name" value="TilS_N"/>
    <property type="match status" value="1"/>
</dbReference>
<dbReference type="AlphaFoldDB" id="A0A9X1NX23"/>
<dbReference type="GO" id="GO:0005737">
    <property type="term" value="C:cytoplasm"/>
    <property type="evidence" value="ECO:0007669"/>
    <property type="project" value="UniProtKB-SubCell"/>
</dbReference>
<dbReference type="Proteomes" id="UP001139035">
    <property type="component" value="Unassembled WGS sequence"/>
</dbReference>
<dbReference type="SUPFAM" id="SSF52402">
    <property type="entry name" value="Adenine nucleotide alpha hydrolases-like"/>
    <property type="match status" value="1"/>
</dbReference>
<evidence type="ECO:0000313" key="9">
    <source>
        <dbReference type="EMBL" id="MCE7027360.1"/>
    </source>
</evidence>
<accession>A0A9X1NX23</accession>
<dbReference type="InterPro" id="IPR011063">
    <property type="entry name" value="TilS/TtcA_N"/>
</dbReference>
<dbReference type="PANTHER" id="PTHR43033:SF1">
    <property type="entry name" value="TRNA(ILE)-LYSIDINE SYNTHASE-RELATED"/>
    <property type="match status" value="1"/>
</dbReference>
<dbReference type="HAMAP" id="MF_01161">
    <property type="entry name" value="tRNA_Ile_lys_synt"/>
    <property type="match status" value="1"/>
</dbReference>
<dbReference type="EC" id="6.3.4.19" evidence="6"/>
<comment type="caution">
    <text evidence="9">The sequence shown here is derived from an EMBL/GenBank/DDBJ whole genome shotgun (WGS) entry which is preliminary data.</text>
</comment>
<keyword evidence="1 6" id="KW-0436">Ligase</keyword>
<dbReference type="GO" id="GO:0005524">
    <property type="term" value="F:ATP binding"/>
    <property type="evidence" value="ECO:0007669"/>
    <property type="project" value="UniProtKB-UniRule"/>
</dbReference>
<keyword evidence="10" id="KW-1185">Reference proteome</keyword>
<sequence>MPEPVAIPPAQPAVFPAVDRALLDALDCLVAAARRRRGPIRGILLAVSGGPDSLALLLTASAWHRLQGAWAPALRIATVDHRLRPESADEAAFVAGLAASCGLPHETLSWTAEPGPGNLSARAREARYALLVSHARRHGLDLVLTAHHLDDDVETHVIRQRNGGDLAASAGMRPLRWLAPDVFLGRPFLDLPRQRLAGVVAAAGILAVDDPTNRDAHYDRARIRLELAADPALSARRRATLRRCKTARDSAERALARALDDLEAAGRLRFAEDGAIILDRSALAQAPPRCAASLLSRAIVAASGTTRPPSGPAVGGVLQWLGKEAPRENARTLGGAIICRRGSDAVFMREFGRSGIAALPLDTAEALGGGFAARMEWPVVFDGRLVIDVGPWRDLPGARLLPLGFLGKGGSRLRSCPVVVDADGRARAALAPVAGRLQPGIGNLAFEVLAPHLLRRDLALPEG</sequence>
<evidence type="ECO:0000256" key="7">
    <source>
        <dbReference type="SAM" id="Coils"/>
    </source>
</evidence>
<dbReference type="InterPro" id="IPR012795">
    <property type="entry name" value="tRNA_Ile_lys_synt_N"/>
</dbReference>
<gene>
    <name evidence="6 9" type="primary">tilS</name>
    <name evidence="9" type="ORF">LZD57_05095</name>
</gene>
<keyword evidence="2 6" id="KW-0819">tRNA processing</keyword>
<comment type="domain">
    <text evidence="6">The N-terminal region contains the highly conserved SGGXDS motif, predicted to be a P-loop motif involved in ATP binding.</text>
</comment>
<dbReference type="Pfam" id="PF01171">
    <property type="entry name" value="ATP_bind_3"/>
    <property type="match status" value="1"/>
</dbReference>
<comment type="catalytic activity">
    <reaction evidence="5 6">
        <text>cytidine(34) in tRNA(Ile2) + L-lysine + ATP = lysidine(34) in tRNA(Ile2) + AMP + diphosphate + H(+)</text>
        <dbReference type="Rhea" id="RHEA:43744"/>
        <dbReference type="Rhea" id="RHEA-COMP:10625"/>
        <dbReference type="Rhea" id="RHEA-COMP:10670"/>
        <dbReference type="ChEBI" id="CHEBI:15378"/>
        <dbReference type="ChEBI" id="CHEBI:30616"/>
        <dbReference type="ChEBI" id="CHEBI:32551"/>
        <dbReference type="ChEBI" id="CHEBI:33019"/>
        <dbReference type="ChEBI" id="CHEBI:82748"/>
        <dbReference type="ChEBI" id="CHEBI:83665"/>
        <dbReference type="ChEBI" id="CHEBI:456215"/>
        <dbReference type="EC" id="6.3.4.19"/>
    </reaction>
</comment>
<evidence type="ECO:0000313" key="10">
    <source>
        <dbReference type="Proteomes" id="UP001139035"/>
    </source>
</evidence>
<evidence type="ECO:0000259" key="8">
    <source>
        <dbReference type="Pfam" id="PF01171"/>
    </source>
</evidence>
<comment type="function">
    <text evidence="6">Ligates lysine onto the cytidine present at position 34 of the AUA codon-specific tRNA(Ile) that contains the anticodon CAU, in an ATP-dependent manner. Cytidine is converted to lysidine, thus changing the amino acid specificity of the tRNA from methionine to isoleucine.</text>
</comment>
<evidence type="ECO:0000256" key="2">
    <source>
        <dbReference type="ARBA" id="ARBA00022694"/>
    </source>
</evidence>
<proteinExistence type="inferred from homology"/>
<comment type="similarity">
    <text evidence="6">Belongs to the tRNA(Ile)-lysidine synthase family.</text>
</comment>
<dbReference type="PANTHER" id="PTHR43033">
    <property type="entry name" value="TRNA(ILE)-LYSIDINE SYNTHASE-RELATED"/>
    <property type="match status" value="1"/>
</dbReference>
<dbReference type="RefSeq" id="WP_233718166.1">
    <property type="nucleotide sequence ID" value="NZ_JAJUWU010000004.1"/>
</dbReference>
<evidence type="ECO:0000256" key="1">
    <source>
        <dbReference type="ARBA" id="ARBA00022598"/>
    </source>
</evidence>
<feature type="coiled-coil region" evidence="7">
    <location>
        <begin position="241"/>
        <end position="268"/>
    </location>
</feature>
<keyword evidence="4 6" id="KW-0067">ATP-binding</keyword>
<dbReference type="InterPro" id="IPR012094">
    <property type="entry name" value="tRNA_Ile_lys_synt"/>
</dbReference>